<protein>
    <submittedName>
        <fullName evidence="1">Uncharacterized protein</fullName>
    </submittedName>
</protein>
<sequence length="61" mass="6784">MYFCGRLEHMDSRRHESNHKPKIRTSFVCGCWRKSLEFKVPGLETGAAGAGCGGMHVTLTT</sequence>
<proteinExistence type="predicted"/>
<keyword evidence="2" id="KW-1185">Reference proteome</keyword>
<comment type="caution">
    <text evidence="1">The sequence shown here is derived from an EMBL/GenBank/DDBJ whole genome shotgun (WGS) entry which is preliminary data.</text>
</comment>
<reference evidence="1 2" key="1">
    <citation type="submission" date="2024-07" db="EMBL/GenBank/DDBJ databases">
        <title>Section-level genome sequencing and comparative genomics of Aspergillus sections Usti and Cavernicolus.</title>
        <authorList>
            <consortium name="Lawrence Berkeley National Laboratory"/>
            <person name="Nybo J.L."/>
            <person name="Vesth T.C."/>
            <person name="Theobald S."/>
            <person name="Frisvad J.C."/>
            <person name="Larsen T.O."/>
            <person name="Kjaerboelling I."/>
            <person name="Rothschild-Mancinelli K."/>
            <person name="Lyhne E.K."/>
            <person name="Kogle M.E."/>
            <person name="Barry K."/>
            <person name="Clum A."/>
            <person name="Na H."/>
            <person name="Ledsgaard L."/>
            <person name="Lin J."/>
            <person name="Lipzen A."/>
            <person name="Kuo A."/>
            <person name="Riley R."/>
            <person name="Mondo S."/>
            <person name="Labutti K."/>
            <person name="Haridas S."/>
            <person name="Pangalinan J."/>
            <person name="Salamov A.A."/>
            <person name="Simmons B.A."/>
            <person name="Magnuson J.K."/>
            <person name="Chen J."/>
            <person name="Drula E."/>
            <person name="Henrissat B."/>
            <person name="Wiebenga A."/>
            <person name="Lubbers R.J."/>
            <person name="Gomes A.C."/>
            <person name="Makela M.R."/>
            <person name="Stajich J."/>
            <person name="Grigoriev I.V."/>
            <person name="Mortensen U.H."/>
            <person name="De Vries R.P."/>
            <person name="Baker S.E."/>
            <person name="Andersen M.R."/>
        </authorList>
    </citation>
    <scope>NUCLEOTIDE SEQUENCE [LARGE SCALE GENOMIC DNA]</scope>
    <source>
        <strain evidence="1 2">CBS 209.92</strain>
    </source>
</reference>
<evidence type="ECO:0000313" key="2">
    <source>
        <dbReference type="Proteomes" id="UP001610563"/>
    </source>
</evidence>
<accession>A0ABR4FID0</accession>
<organism evidence="1 2">
    <name type="scientific">Aspergillus keveii</name>
    <dbReference type="NCBI Taxonomy" id="714993"/>
    <lineage>
        <taxon>Eukaryota</taxon>
        <taxon>Fungi</taxon>
        <taxon>Dikarya</taxon>
        <taxon>Ascomycota</taxon>
        <taxon>Pezizomycotina</taxon>
        <taxon>Eurotiomycetes</taxon>
        <taxon>Eurotiomycetidae</taxon>
        <taxon>Eurotiales</taxon>
        <taxon>Aspergillaceae</taxon>
        <taxon>Aspergillus</taxon>
        <taxon>Aspergillus subgen. Nidulantes</taxon>
    </lineage>
</organism>
<dbReference type="EMBL" id="JBFTWV010000308">
    <property type="protein sequence ID" value="KAL2782848.1"/>
    <property type="molecule type" value="Genomic_DNA"/>
</dbReference>
<dbReference type="Proteomes" id="UP001610563">
    <property type="component" value="Unassembled WGS sequence"/>
</dbReference>
<gene>
    <name evidence="1" type="ORF">BJX66DRAFT_319693</name>
</gene>
<evidence type="ECO:0000313" key="1">
    <source>
        <dbReference type="EMBL" id="KAL2782848.1"/>
    </source>
</evidence>
<name>A0ABR4FID0_9EURO</name>